<evidence type="ECO:0000256" key="2">
    <source>
        <dbReference type="ARBA" id="ARBA00004613"/>
    </source>
</evidence>
<keyword evidence="5" id="KW-0732">Signal</keyword>
<reference evidence="9" key="3">
    <citation type="submission" date="2020-11" db="EMBL/GenBank/DDBJ databases">
        <authorList>
            <person name="Whitehead M."/>
        </authorList>
    </citation>
    <scope>NUCLEOTIDE SEQUENCE</scope>
    <source>
        <strain evidence="9">EGII</strain>
    </source>
</reference>
<dbReference type="InterPro" id="IPR029070">
    <property type="entry name" value="Chitinase_insertion_sf"/>
</dbReference>
<dbReference type="EMBL" id="GAMC01020645">
    <property type="protein sequence ID" value="JAB85910.1"/>
    <property type="molecule type" value="mRNA"/>
</dbReference>
<name>W8AD31_CERCA</name>
<dbReference type="GO" id="GO:0008061">
    <property type="term" value="F:chitin binding"/>
    <property type="evidence" value="ECO:0007669"/>
    <property type="project" value="InterPro"/>
</dbReference>
<dbReference type="GeneID" id="101450769"/>
<evidence type="ECO:0000256" key="3">
    <source>
        <dbReference type="ARBA" id="ARBA00009336"/>
    </source>
</evidence>
<reference evidence="10" key="1">
    <citation type="submission" date="2013-07" db="EMBL/GenBank/DDBJ databases">
        <authorList>
            <person name="Geib S."/>
        </authorList>
    </citation>
    <scope>NUCLEOTIDE SEQUENCE</scope>
</reference>
<keyword evidence="11" id="KW-1185">Reference proteome</keyword>
<dbReference type="Proteomes" id="UP000606786">
    <property type="component" value="Unassembled WGS sequence"/>
</dbReference>
<keyword evidence="6" id="KW-0458">Lysosome</keyword>
<dbReference type="GO" id="GO:0005764">
    <property type="term" value="C:lysosome"/>
    <property type="evidence" value="ECO:0007669"/>
    <property type="project" value="UniProtKB-SubCell"/>
</dbReference>
<dbReference type="GO" id="GO:0005576">
    <property type="term" value="C:extracellular region"/>
    <property type="evidence" value="ECO:0007669"/>
    <property type="project" value="UniProtKB-SubCell"/>
</dbReference>
<dbReference type="Gene3D" id="3.10.50.10">
    <property type="match status" value="1"/>
</dbReference>
<feature type="domain" description="GH18" evidence="8">
    <location>
        <begin position="86"/>
        <end position="403"/>
    </location>
</feature>
<dbReference type="CDD" id="cd02876">
    <property type="entry name" value="GH18_SI-CLP"/>
    <property type="match status" value="1"/>
</dbReference>
<evidence type="ECO:0000256" key="7">
    <source>
        <dbReference type="ARBA" id="ARBA00040976"/>
    </source>
</evidence>
<evidence type="ECO:0000313" key="9">
    <source>
        <dbReference type="EMBL" id="CAD6999505.1"/>
    </source>
</evidence>
<evidence type="ECO:0000313" key="11">
    <source>
        <dbReference type="Proteomes" id="UP000606786"/>
    </source>
</evidence>
<dbReference type="EMBL" id="CAJHJT010000012">
    <property type="protein sequence ID" value="CAD6999505.1"/>
    <property type="molecule type" value="Genomic_DNA"/>
</dbReference>
<dbReference type="PANTHER" id="PTHR46066:SF2">
    <property type="entry name" value="CHITINASE DOMAIN-CONTAINING PROTEIN 1"/>
    <property type="match status" value="1"/>
</dbReference>
<protein>
    <recommendedName>
        <fullName evidence="7">Chitinase domain-containing protein 1</fullName>
    </recommendedName>
</protein>
<evidence type="ECO:0000256" key="5">
    <source>
        <dbReference type="ARBA" id="ARBA00022729"/>
    </source>
</evidence>
<comment type="subcellular location">
    <subcellularLocation>
        <location evidence="1">Lysosome</location>
    </subcellularLocation>
    <subcellularLocation>
        <location evidence="2">Secreted</location>
    </subcellularLocation>
</comment>
<accession>W8AD31</accession>
<dbReference type="PROSITE" id="PS51910">
    <property type="entry name" value="GH18_2"/>
    <property type="match status" value="1"/>
</dbReference>
<dbReference type="SMART" id="SM00636">
    <property type="entry name" value="Glyco_18"/>
    <property type="match status" value="1"/>
</dbReference>
<sequence>MTTTATYIAVITVLLISTSLIEATLYPRKGGRVPKTKPAKPLNLLAGPQDESVFDRKLINMRPHPQEILESNAAYYKDTTLRNFNGTVLGYVTAWNSHGYDVAKIFARKFDIISPAWFHIIKDGDEYRLTGVHDIDGNWMREIRHNGKKERGTLKVFPRFLFDKFTERDFSRLLSFEVERIRLNEMLINSCKKYKFDGIVLEFWTQLGGRVDDKFLITLVQEMSDAMKKENLRLILVIPPYRKEVPNLFTDKHINQLYKHVYAFSLMTYDYSNAQRPGANSPLYWVRQSVELLAPPETHDIKTKRRKILLGLNMYGNDYTPDGGGPIVAGQYLELLKFMKKRLAYDELDVENYFEIKADDGRHIVFYPSLYSVHERIKLAQELGTGISIWELGQGLDYFYDLF</sequence>
<proteinExistence type="evidence at transcript level"/>
<dbReference type="Pfam" id="PF00704">
    <property type="entry name" value="Glyco_hydro_18"/>
    <property type="match status" value="1"/>
</dbReference>
<dbReference type="GO" id="GO:0070492">
    <property type="term" value="F:oligosaccharide binding"/>
    <property type="evidence" value="ECO:0007669"/>
    <property type="project" value="TreeGrafter"/>
</dbReference>
<comment type="similarity">
    <text evidence="3">Belongs to the glycosyl hydrolase 18 family.</text>
</comment>
<evidence type="ECO:0000313" key="10">
    <source>
        <dbReference type="EMBL" id="JAB85910.1"/>
    </source>
</evidence>
<dbReference type="FunFam" id="3.10.50.10:FF:000002">
    <property type="entry name" value="Chitinase domain-containing protein 1"/>
    <property type="match status" value="1"/>
</dbReference>
<dbReference type="GO" id="GO:0005975">
    <property type="term" value="P:carbohydrate metabolic process"/>
    <property type="evidence" value="ECO:0007669"/>
    <property type="project" value="InterPro"/>
</dbReference>
<dbReference type="Gene3D" id="3.20.20.80">
    <property type="entry name" value="Glycosidases"/>
    <property type="match status" value="1"/>
</dbReference>
<organism evidence="10">
    <name type="scientific">Ceratitis capitata</name>
    <name type="common">Mediterranean fruit fly</name>
    <name type="synonym">Tephritis capitata</name>
    <dbReference type="NCBI Taxonomy" id="7213"/>
    <lineage>
        <taxon>Eukaryota</taxon>
        <taxon>Metazoa</taxon>
        <taxon>Ecdysozoa</taxon>
        <taxon>Arthropoda</taxon>
        <taxon>Hexapoda</taxon>
        <taxon>Insecta</taxon>
        <taxon>Pterygota</taxon>
        <taxon>Neoptera</taxon>
        <taxon>Endopterygota</taxon>
        <taxon>Diptera</taxon>
        <taxon>Brachycera</taxon>
        <taxon>Muscomorpha</taxon>
        <taxon>Tephritoidea</taxon>
        <taxon>Tephritidae</taxon>
        <taxon>Ceratitis</taxon>
        <taxon>Ceratitis</taxon>
    </lineage>
</organism>
<evidence type="ECO:0000256" key="1">
    <source>
        <dbReference type="ARBA" id="ARBA00004371"/>
    </source>
</evidence>
<gene>
    <name evidence="10" type="primary">CHID1</name>
    <name evidence="9" type="ORF">CCAP1982_LOCUS8029</name>
</gene>
<dbReference type="AlphaFoldDB" id="W8AD31"/>
<dbReference type="InterPro" id="IPR011583">
    <property type="entry name" value="Chitinase_II/V-like_cat"/>
</dbReference>
<evidence type="ECO:0000256" key="4">
    <source>
        <dbReference type="ARBA" id="ARBA00022525"/>
    </source>
</evidence>
<dbReference type="SUPFAM" id="SSF51445">
    <property type="entry name" value="(Trans)glycosidases"/>
    <property type="match status" value="1"/>
</dbReference>
<dbReference type="FunFam" id="3.20.20.80:FF:000028">
    <property type="entry name" value="Chitinase domain-containing protein 1"/>
    <property type="match status" value="1"/>
</dbReference>
<dbReference type="GO" id="GO:0012505">
    <property type="term" value="C:endomembrane system"/>
    <property type="evidence" value="ECO:0007669"/>
    <property type="project" value="TreeGrafter"/>
</dbReference>
<evidence type="ECO:0000256" key="6">
    <source>
        <dbReference type="ARBA" id="ARBA00023228"/>
    </source>
</evidence>
<evidence type="ECO:0000259" key="8">
    <source>
        <dbReference type="PROSITE" id="PS51910"/>
    </source>
</evidence>
<keyword evidence="4" id="KW-0964">Secreted</keyword>
<dbReference type="KEGG" id="ccat:101450769"/>
<dbReference type="InterPro" id="IPR001223">
    <property type="entry name" value="Glyco_hydro18_cat"/>
</dbReference>
<reference evidence="10" key="2">
    <citation type="journal article" date="2014" name="BMC Genomics">
        <title>A genomic perspective to assessing quality of mass-reared SIT flies used in Mediterranean fruit fly (Ceratitis capitata) eradication in California.</title>
        <authorList>
            <person name="Calla B."/>
            <person name="Hall B."/>
            <person name="Hou S."/>
            <person name="Geib S.M."/>
        </authorList>
    </citation>
    <scope>NUCLEOTIDE SEQUENCE</scope>
</reference>
<dbReference type="PANTHER" id="PTHR46066">
    <property type="entry name" value="CHITINASE DOMAIN-CONTAINING PROTEIN 1 FAMILY MEMBER"/>
    <property type="match status" value="1"/>
</dbReference>
<dbReference type="OrthoDB" id="10254444at2759"/>
<dbReference type="InterPro" id="IPR017853">
    <property type="entry name" value="GH"/>
</dbReference>